<protein>
    <submittedName>
        <fullName evidence="9">ABC transporter permease</fullName>
    </submittedName>
</protein>
<feature type="transmembrane region" description="Helical" evidence="7">
    <location>
        <begin position="128"/>
        <end position="149"/>
    </location>
</feature>
<feature type="transmembrane region" description="Helical" evidence="7">
    <location>
        <begin position="205"/>
        <end position="226"/>
    </location>
</feature>
<dbReference type="GO" id="GO:0005886">
    <property type="term" value="C:plasma membrane"/>
    <property type="evidence" value="ECO:0007669"/>
    <property type="project" value="UniProtKB-SubCell"/>
</dbReference>
<comment type="caution">
    <text evidence="9">The sequence shown here is derived from an EMBL/GenBank/DDBJ whole genome shotgun (WGS) entry which is preliminary data.</text>
</comment>
<feature type="transmembrane region" description="Helical" evidence="7">
    <location>
        <begin position="31"/>
        <end position="55"/>
    </location>
</feature>
<dbReference type="GO" id="GO:0055085">
    <property type="term" value="P:transmembrane transport"/>
    <property type="evidence" value="ECO:0007669"/>
    <property type="project" value="InterPro"/>
</dbReference>
<dbReference type="PROSITE" id="PS50928">
    <property type="entry name" value="ABC_TM1"/>
    <property type="match status" value="1"/>
</dbReference>
<evidence type="ECO:0000256" key="3">
    <source>
        <dbReference type="ARBA" id="ARBA00022475"/>
    </source>
</evidence>
<evidence type="ECO:0000256" key="5">
    <source>
        <dbReference type="ARBA" id="ARBA00022989"/>
    </source>
</evidence>
<dbReference type="Gene3D" id="1.10.3720.10">
    <property type="entry name" value="MetI-like"/>
    <property type="match status" value="1"/>
</dbReference>
<dbReference type="PANTHER" id="PTHR43386">
    <property type="entry name" value="OLIGOPEPTIDE TRANSPORT SYSTEM PERMEASE PROTEIN APPC"/>
    <property type="match status" value="1"/>
</dbReference>
<name>A0A6B0YUB6_9CHLR</name>
<keyword evidence="4 7" id="KW-0812">Transmembrane</keyword>
<organism evidence="9">
    <name type="scientific">Caldilineaceae bacterium SB0664_bin_27</name>
    <dbReference type="NCBI Taxonomy" id="2605260"/>
    <lineage>
        <taxon>Bacteria</taxon>
        <taxon>Bacillati</taxon>
        <taxon>Chloroflexota</taxon>
        <taxon>Caldilineae</taxon>
        <taxon>Caldilineales</taxon>
        <taxon>Caldilineaceae</taxon>
    </lineage>
</organism>
<evidence type="ECO:0000313" key="9">
    <source>
        <dbReference type="EMBL" id="MXY93048.1"/>
    </source>
</evidence>
<keyword evidence="6 7" id="KW-0472">Membrane</keyword>
<dbReference type="Pfam" id="PF00528">
    <property type="entry name" value="BPD_transp_1"/>
    <property type="match status" value="1"/>
</dbReference>
<keyword evidence="2 7" id="KW-0813">Transport</keyword>
<feature type="transmembrane region" description="Helical" evidence="7">
    <location>
        <begin position="265"/>
        <end position="283"/>
    </location>
</feature>
<dbReference type="InterPro" id="IPR053523">
    <property type="entry name" value="Oligopeptide_permease_AppC"/>
</dbReference>
<feature type="transmembrane region" description="Helical" evidence="7">
    <location>
        <begin position="94"/>
        <end position="116"/>
    </location>
</feature>
<evidence type="ECO:0000256" key="1">
    <source>
        <dbReference type="ARBA" id="ARBA00004651"/>
    </source>
</evidence>
<dbReference type="PANTHER" id="PTHR43386:SF1">
    <property type="entry name" value="D,D-DIPEPTIDE TRANSPORT SYSTEM PERMEASE PROTEIN DDPC-RELATED"/>
    <property type="match status" value="1"/>
</dbReference>
<evidence type="ECO:0000256" key="6">
    <source>
        <dbReference type="ARBA" id="ARBA00023136"/>
    </source>
</evidence>
<proteinExistence type="inferred from homology"/>
<gene>
    <name evidence="9" type="ORF">F4Y42_06305</name>
</gene>
<evidence type="ECO:0000256" key="2">
    <source>
        <dbReference type="ARBA" id="ARBA00022448"/>
    </source>
</evidence>
<dbReference type="InterPro" id="IPR025966">
    <property type="entry name" value="OppC_N"/>
</dbReference>
<reference evidence="9" key="1">
    <citation type="submission" date="2019-09" db="EMBL/GenBank/DDBJ databases">
        <title>Characterisation of the sponge microbiome using genome-centric metagenomics.</title>
        <authorList>
            <person name="Engelberts J.P."/>
            <person name="Robbins S.J."/>
            <person name="De Goeij J.M."/>
            <person name="Aranda M."/>
            <person name="Bell S.C."/>
            <person name="Webster N.S."/>
        </authorList>
    </citation>
    <scope>NUCLEOTIDE SEQUENCE</scope>
    <source>
        <strain evidence="9">SB0664_bin_27</strain>
    </source>
</reference>
<comment type="subcellular location">
    <subcellularLocation>
        <location evidence="1 7">Cell membrane</location>
        <topology evidence="1 7">Multi-pass membrane protein</topology>
    </subcellularLocation>
</comment>
<dbReference type="InterPro" id="IPR000515">
    <property type="entry name" value="MetI-like"/>
</dbReference>
<sequence length="297" mass="32190">MSVSELSDTLDVPRRDSVQQRFWRRLFRHKLGMVGLIMLSLLVIAAVFAPILAGIDPAAMDLKMKNKPPSAEHILGTDAIGRDVWARLVFGARVSLSVGLVAVGIYTSIALILGSVSGYAGGHVDNVIMRFTDIIMCFPTFLLIITVASVLPPNIFNIMVIIGIFGWPGMTRLIRGQFLSLRGQDFVIAAVAVGVPTRRIIFRHILPNVVGPVVVAATLGLAGAILTESSLSFLGLGVQQPTPSWGQTLTTALQLPILENLPWRWLPSATAIAFAVLSMNFFGDALRDAFDPRQHLD</sequence>
<dbReference type="AlphaFoldDB" id="A0A6B0YUB6"/>
<dbReference type="NCBIfam" id="NF045476">
    <property type="entry name" value="Opp4C"/>
    <property type="match status" value="1"/>
</dbReference>
<dbReference type="EMBL" id="VXRG01000054">
    <property type="protein sequence ID" value="MXY93048.1"/>
    <property type="molecule type" value="Genomic_DNA"/>
</dbReference>
<dbReference type="CDD" id="cd06261">
    <property type="entry name" value="TM_PBP2"/>
    <property type="match status" value="1"/>
</dbReference>
<dbReference type="InterPro" id="IPR050366">
    <property type="entry name" value="BP-dependent_transpt_permease"/>
</dbReference>
<accession>A0A6B0YUB6</accession>
<keyword evidence="5 7" id="KW-1133">Transmembrane helix</keyword>
<comment type="similarity">
    <text evidence="7">Belongs to the binding-protein-dependent transport system permease family.</text>
</comment>
<evidence type="ECO:0000259" key="8">
    <source>
        <dbReference type="PROSITE" id="PS50928"/>
    </source>
</evidence>
<feature type="domain" description="ABC transmembrane type-1" evidence="8">
    <location>
        <begin position="92"/>
        <end position="287"/>
    </location>
</feature>
<keyword evidence="3" id="KW-1003">Cell membrane</keyword>
<dbReference type="SUPFAM" id="SSF161098">
    <property type="entry name" value="MetI-like"/>
    <property type="match status" value="1"/>
</dbReference>
<evidence type="ECO:0000256" key="7">
    <source>
        <dbReference type="RuleBase" id="RU363032"/>
    </source>
</evidence>
<dbReference type="Pfam" id="PF12911">
    <property type="entry name" value="OppC_N"/>
    <property type="match status" value="1"/>
</dbReference>
<evidence type="ECO:0000256" key="4">
    <source>
        <dbReference type="ARBA" id="ARBA00022692"/>
    </source>
</evidence>
<dbReference type="InterPro" id="IPR035906">
    <property type="entry name" value="MetI-like_sf"/>
</dbReference>
<feature type="transmembrane region" description="Helical" evidence="7">
    <location>
        <begin position="155"/>
        <end position="174"/>
    </location>
</feature>